<accession>A0AA88NZF8</accession>
<evidence type="ECO:0000313" key="3">
    <source>
        <dbReference type="Proteomes" id="UP001187343"/>
    </source>
</evidence>
<gene>
    <name evidence="2" type="ORF">Q8A67_023138</name>
</gene>
<sequence length="613" mass="69366">MMNMKEEQEPTGSLRFTHTLLSSERSNTYVGERKARQCFTEADLHHCCSSARKTMMVMMMMLRRILRLPNARRSALIFMPSISDEIKGIILKTLPSLTEDIQIRVITALESSGVESKDDLKYVQQDDIRDLLPVIQQRKLLEAFKMETTKVTLDLEILTDDSAHTSLSLDSSPLPCSSSSFQSSPSPALSSCSSNRGVQSGSIADKWQENFEIPWEKMPEELRSAIANGKRPAPDKRRQMIRILVDEIRKHEANPTRSECLIICRNIIKQYPSSFADMTPGGVIIGGGFTSLLSQVKTRIENINRSGTLRRIRTSRISGQLQKPSDSYGCTQFNPEMPSDETTEMLEQKRQRLETIYREEGIESGEKTEVLNLMKSTFCLQRKQINQTPAPSIEELRNQWPYLFTKRGIFCHFESLTDINVLHALELSIKESGKGIAKYLMTKSKKKDVQPVIYQGEDEELNLIQLLMTYFNERIEGLILTADQYATAADVECSLVLPASPRLILLATLGGWMISIENNIICEGIMENFITGLAAVFAVYYVFNLQYQEEAAKTLEFLQRRFVGVNPERGTKASQLKGVSKKTGKLVQKKVVTVNPQVATLIKNVLDFEWGFI</sequence>
<organism evidence="2 3">
    <name type="scientific">Cirrhinus molitorella</name>
    <name type="common">mud carp</name>
    <dbReference type="NCBI Taxonomy" id="172907"/>
    <lineage>
        <taxon>Eukaryota</taxon>
        <taxon>Metazoa</taxon>
        <taxon>Chordata</taxon>
        <taxon>Craniata</taxon>
        <taxon>Vertebrata</taxon>
        <taxon>Euteleostomi</taxon>
        <taxon>Actinopterygii</taxon>
        <taxon>Neopterygii</taxon>
        <taxon>Teleostei</taxon>
        <taxon>Ostariophysi</taxon>
        <taxon>Cypriniformes</taxon>
        <taxon>Cyprinidae</taxon>
        <taxon>Labeoninae</taxon>
        <taxon>Labeonini</taxon>
        <taxon>Cirrhinus</taxon>
    </lineage>
</organism>
<reference evidence="2" key="1">
    <citation type="submission" date="2023-08" db="EMBL/GenBank/DDBJ databases">
        <title>Chromosome-level Genome Assembly of mud carp (Cirrhinus molitorella).</title>
        <authorList>
            <person name="Liu H."/>
        </authorList>
    </citation>
    <scope>NUCLEOTIDE SEQUENCE</scope>
    <source>
        <strain evidence="2">Prfri</strain>
        <tissue evidence="2">Muscle</tissue>
    </source>
</reference>
<dbReference type="AlphaFoldDB" id="A0AA88NZF8"/>
<proteinExistence type="predicted"/>
<comment type="caution">
    <text evidence="2">The sequence shown here is derived from an EMBL/GenBank/DDBJ whole genome shotgun (WGS) entry which is preliminary data.</text>
</comment>
<dbReference type="PANTHER" id="PTHR31025">
    <property type="entry name" value="SI:CH211-196P9.1-RELATED"/>
    <property type="match status" value="1"/>
</dbReference>
<feature type="region of interest" description="Disordered" evidence="1">
    <location>
        <begin position="176"/>
        <end position="195"/>
    </location>
</feature>
<dbReference type="EMBL" id="JAUYZG010000023">
    <property type="protein sequence ID" value="KAK2870611.1"/>
    <property type="molecule type" value="Genomic_DNA"/>
</dbReference>
<protein>
    <submittedName>
        <fullName evidence="2">Uncharacterized protein</fullName>
    </submittedName>
</protein>
<feature type="compositionally biased region" description="Low complexity" evidence="1">
    <location>
        <begin position="176"/>
        <end position="194"/>
    </location>
</feature>
<evidence type="ECO:0000256" key="1">
    <source>
        <dbReference type="SAM" id="MobiDB-lite"/>
    </source>
</evidence>
<dbReference type="PANTHER" id="PTHR31025:SF30">
    <property type="entry name" value="SI:DKEY-15H8.17"/>
    <property type="match status" value="1"/>
</dbReference>
<dbReference type="Proteomes" id="UP001187343">
    <property type="component" value="Unassembled WGS sequence"/>
</dbReference>
<evidence type="ECO:0000313" key="2">
    <source>
        <dbReference type="EMBL" id="KAK2870611.1"/>
    </source>
</evidence>
<name>A0AA88NZF8_9TELE</name>
<keyword evidence="3" id="KW-1185">Reference proteome</keyword>